<accession>A0A9D2ABK2</accession>
<comment type="caution">
    <text evidence="1">The sequence shown here is derived from an EMBL/GenBank/DDBJ whole genome shotgun (WGS) entry which is preliminary data.</text>
</comment>
<dbReference type="EMBL" id="DXFT01000094">
    <property type="protein sequence ID" value="HIX03431.1"/>
    <property type="molecule type" value="Genomic_DNA"/>
</dbReference>
<name>A0A9D2ABK2_9BACT</name>
<organism evidence="1 2">
    <name type="scientific">Candidatus Odoribacter faecigallinarum</name>
    <dbReference type="NCBI Taxonomy" id="2838706"/>
    <lineage>
        <taxon>Bacteria</taxon>
        <taxon>Pseudomonadati</taxon>
        <taxon>Bacteroidota</taxon>
        <taxon>Bacteroidia</taxon>
        <taxon>Bacteroidales</taxon>
        <taxon>Odoribacteraceae</taxon>
        <taxon>Odoribacter</taxon>
    </lineage>
</organism>
<protein>
    <submittedName>
        <fullName evidence="1">Uncharacterized protein</fullName>
    </submittedName>
</protein>
<dbReference type="Proteomes" id="UP000824202">
    <property type="component" value="Unassembled WGS sequence"/>
</dbReference>
<evidence type="ECO:0000313" key="1">
    <source>
        <dbReference type="EMBL" id="HIX03431.1"/>
    </source>
</evidence>
<reference evidence="1" key="1">
    <citation type="journal article" date="2021" name="PeerJ">
        <title>Extensive microbial diversity within the chicken gut microbiome revealed by metagenomics and culture.</title>
        <authorList>
            <person name="Gilroy R."/>
            <person name="Ravi A."/>
            <person name="Getino M."/>
            <person name="Pursley I."/>
            <person name="Horton D.L."/>
            <person name="Alikhan N.F."/>
            <person name="Baker D."/>
            <person name="Gharbi K."/>
            <person name="Hall N."/>
            <person name="Watson M."/>
            <person name="Adriaenssens E.M."/>
            <person name="Foster-Nyarko E."/>
            <person name="Jarju S."/>
            <person name="Secka A."/>
            <person name="Antonio M."/>
            <person name="Oren A."/>
            <person name="Chaudhuri R.R."/>
            <person name="La Ragione R."/>
            <person name="Hildebrand F."/>
            <person name="Pallen M.J."/>
        </authorList>
    </citation>
    <scope>NUCLEOTIDE SEQUENCE</scope>
    <source>
        <strain evidence="1">23274</strain>
    </source>
</reference>
<dbReference type="AlphaFoldDB" id="A0A9D2ABK2"/>
<feature type="non-terminal residue" evidence="1">
    <location>
        <position position="1"/>
    </location>
</feature>
<gene>
    <name evidence="1" type="ORF">H9863_04850</name>
</gene>
<sequence>FLLFSYFLHLKIKLFSLSCQDACLDKAKLESNIFKNKKLRQTHLVTSRLVLLEGKPLRKERK</sequence>
<proteinExistence type="predicted"/>
<reference evidence="1" key="2">
    <citation type="submission" date="2021-04" db="EMBL/GenBank/DDBJ databases">
        <authorList>
            <person name="Gilroy R."/>
        </authorList>
    </citation>
    <scope>NUCLEOTIDE SEQUENCE</scope>
    <source>
        <strain evidence="1">23274</strain>
    </source>
</reference>
<evidence type="ECO:0000313" key="2">
    <source>
        <dbReference type="Proteomes" id="UP000824202"/>
    </source>
</evidence>